<dbReference type="Proteomes" id="UP000698222">
    <property type="component" value="Unassembled WGS sequence"/>
</dbReference>
<organism evidence="2 3">
    <name type="scientific">Brachybacterium fresconis</name>
    <dbReference type="NCBI Taxonomy" id="173363"/>
    <lineage>
        <taxon>Bacteria</taxon>
        <taxon>Bacillati</taxon>
        <taxon>Actinomycetota</taxon>
        <taxon>Actinomycetes</taxon>
        <taxon>Micrococcales</taxon>
        <taxon>Dermabacteraceae</taxon>
        <taxon>Brachybacterium</taxon>
    </lineage>
</organism>
<dbReference type="EMBL" id="JAGIOC010000001">
    <property type="protein sequence ID" value="MBP2410045.1"/>
    <property type="molecule type" value="Genomic_DNA"/>
</dbReference>
<dbReference type="RefSeq" id="WP_209893016.1">
    <property type="nucleotide sequence ID" value="NZ_BAAAJV010000041.1"/>
</dbReference>
<dbReference type="Gene3D" id="1.10.287.1060">
    <property type="entry name" value="ESAT-6-like"/>
    <property type="match status" value="1"/>
</dbReference>
<evidence type="ECO:0000256" key="1">
    <source>
        <dbReference type="SAM" id="MobiDB-lite"/>
    </source>
</evidence>
<evidence type="ECO:0000313" key="2">
    <source>
        <dbReference type="EMBL" id="MBP2410045.1"/>
    </source>
</evidence>
<keyword evidence="3" id="KW-1185">Reference proteome</keyword>
<sequence>MSGFWGADTEALREMGSASVRRAELLADLESVLASRIDSMEWTGDDAEAFRADWAGKVRPGMQDCFVELRHQARRLLSHAEEQEHASSPDSIGGALGGSTLDIRPPRP</sequence>
<gene>
    <name evidence="2" type="ORF">JOF44_002948</name>
</gene>
<feature type="compositionally biased region" description="Basic and acidic residues" evidence="1">
    <location>
        <begin position="78"/>
        <end position="87"/>
    </location>
</feature>
<comment type="caution">
    <text evidence="2">The sequence shown here is derived from an EMBL/GenBank/DDBJ whole genome shotgun (WGS) entry which is preliminary data.</text>
</comment>
<protein>
    <submittedName>
        <fullName evidence="2">Uncharacterized protein YukE</fullName>
    </submittedName>
</protein>
<feature type="region of interest" description="Disordered" evidence="1">
    <location>
        <begin position="78"/>
        <end position="108"/>
    </location>
</feature>
<name>A0ABS4YNE8_9MICO</name>
<accession>A0ABS4YNE8</accession>
<proteinExistence type="predicted"/>
<evidence type="ECO:0000313" key="3">
    <source>
        <dbReference type="Proteomes" id="UP000698222"/>
    </source>
</evidence>
<reference evidence="2 3" key="1">
    <citation type="submission" date="2021-03" db="EMBL/GenBank/DDBJ databases">
        <title>Sequencing the genomes of 1000 actinobacteria strains.</title>
        <authorList>
            <person name="Klenk H.-P."/>
        </authorList>
    </citation>
    <scope>NUCLEOTIDE SEQUENCE [LARGE SCALE GENOMIC DNA]</scope>
    <source>
        <strain evidence="2 3">DSM 14564</strain>
    </source>
</reference>